<keyword evidence="2" id="KW-1003">Cell membrane</keyword>
<dbReference type="EMBL" id="CP012357">
    <property type="protein sequence ID" value="AKX33982.1"/>
    <property type="molecule type" value="Genomic_DNA"/>
</dbReference>
<dbReference type="STRING" id="216942.SLITO_v1c03270"/>
<dbReference type="RefSeq" id="WP_075058077.1">
    <property type="nucleotide sequence ID" value="NZ_CP012357.1"/>
</dbReference>
<dbReference type="AlphaFoldDB" id="A0A0K1W1L2"/>
<proteinExistence type="predicted"/>
<dbReference type="InterPro" id="IPR001851">
    <property type="entry name" value="ABC_transp_permease"/>
</dbReference>
<feature type="transmembrane region" description="Helical" evidence="7">
    <location>
        <begin position="304"/>
        <end position="326"/>
    </location>
</feature>
<comment type="subcellular location">
    <subcellularLocation>
        <location evidence="1">Cell membrane</location>
        <topology evidence="1">Multi-pass membrane protein</topology>
    </subcellularLocation>
</comment>
<dbReference type="OrthoDB" id="45037at2"/>
<protein>
    <submittedName>
        <fullName evidence="8">Ribose/galactose ABC transporter permease</fullName>
    </submittedName>
</protein>
<feature type="transmembrane region" description="Helical" evidence="7">
    <location>
        <begin position="108"/>
        <end position="126"/>
    </location>
</feature>
<evidence type="ECO:0000313" key="9">
    <source>
        <dbReference type="Proteomes" id="UP000067476"/>
    </source>
</evidence>
<accession>A0A0K1W1L2</accession>
<feature type="transmembrane region" description="Helical" evidence="7">
    <location>
        <begin position="347"/>
        <end position="366"/>
    </location>
</feature>
<sequence length="708" mass="81838">MKFNTKFWIKKQHLINSLTSEKTKNSFSIIKASVLSILFGLLIGIIIIFINGENGFAFIASSIEQSLSNDSNTFLPTTLNYFSTYALMGIGLALGFKIGLFNMGGTGQAVIGMTLSVLAIGNKASAEGMSFKDIDSSFVINVFFIFIFSGIAISLISGILKVAFNIHEVVTTVMLNWVVWIFSNWLFDRPTWEWSTNHSTEKLNKNWVAIGDNIWVLGVILTLISVLLVYILVNLTTFGYKFKVAGKQPTAAKYAGINMKYYIILTTALQGLFISMGGFIYYMTIQLSITTGNVSMLPTIGFDAIPIALVAFSNVFGILPVAFLWAMLKNGSDIAKAIEFPLLSKDVSTLVFGAITYGAGISALFYKLNLYQYIYKNTFIFKDYNFTKNWFTKNKLIWKLRKQKILIYKNEELLKFKNEENNKKNILKSDIKKNYDDLINLKKSNQNLNNDEYKKLFELIKKLNNDLKSQKTYFRKNYRYLKKDIKTYINFEIKKVKEELNISWDESIIDHKKYSLMGFKKQSKLNIKNKKFDLLNNLIFSINNVNSKKINLLNEVKVLNKLIKDEKKNYNIKIKDLNKNSTKEEYINKNNELKNNFKTIIDQYKIKKHELKKSNSELIKKMLHDINVQNKKSVDDFIDMKNNVSAKTKENVEQIKNKFKELKKDFNSKNKSLNKINDKSKKIFERDKYINKVEYYNKKREVVKNYVS</sequence>
<dbReference type="PATRIC" id="fig|216942.3.peg.330"/>
<feature type="transmembrane region" description="Helical" evidence="7">
    <location>
        <begin position="261"/>
        <end position="284"/>
    </location>
</feature>
<keyword evidence="5 7" id="KW-0472">Membrane</keyword>
<dbReference type="GO" id="GO:0022857">
    <property type="term" value="F:transmembrane transporter activity"/>
    <property type="evidence" value="ECO:0007669"/>
    <property type="project" value="InterPro"/>
</dbReference>
<keyword evidence="4 7" id="KW-1133">Transmembrane helix</keyword>
<organism evidence="8 9">
    <name type="scientific">Spiroplasma litorale</name>
    <dbReference type="NCBI Taxonomy" id="216942"/>
    <lineage>
        <taxon>Bacteria</taxon>
        <taxon>Bacillati</taxon>
        <taxon>Mycoplasmatota</taxon>
        <taxon>Mollicutes</taxon>
        <taxon>Entomoplasmatales</taxon>
        <taxon>Spiroplasmataceae</taxon>
        <taxon>Spiroplasma</taxon>
    </lineage>
</organism>
<reference evidence="8 9" key="1">
    <citation type="journal article" date="2015" name="Genome Announc.">
        <title>Complete Genome Sequence of Spiroplasma litorale TN-1T (DSM 21781), a Bacterium Isolated from a Green-Eyed Horsefly (Tabanus nigrovittatus).</title>
        <authorList>
            <person name="Lo W.S."/>
            <person name="Lai Y.C."/>
            <person name="Lien Y.W."/>
            <person name="Wang T.H."/>
            <person name="Kuo C.H."/>
        </authorList>
    </citation>
    <scope>NUCLEOTIDE SEQUENCE [LARGE SCALE GENOMIC DNA]</scope>
    <source>
        <strain evidence="8 9">TN-1</strain>
    </source>
</reference>
<evidence type="ECO:0000256" key="3">
    <source>
        <dbReference type="ARBA" id="ARBA00022692"/>
    </source>
</evidence>
<evidence type="ECO:0000313" key="8">
    <source>
        <dbReference type="EMBL" id="AKX33982.1"/>
    </source>
</evidence>
<name>A0A0K1W1L2_9MOLU</name>
<evidence type="ECO:0000256" key="7">
    <source>
        <dbReference type="SAM" id="Phobius"/>
    </source>
</evidence>
<evidence type="ECO:0000256" key="1">
    <source>
        <dbReference type="ARBA" id="ARBA00004651"/>
    </source>
</evidence>
<evidence type="ECO:0000256" key="6">
    <source>
        <dbReference type="SAM" id="Coils"/>
    </source>
</evidence>
<dbReference type="PANTHER" id="PTHR47089:SF1">
    <property type="entry name" value="GUANOSINE ABC TRANSPORTER PERMEASE PROTEIN NUPP"/>
    <property type="match status" value="1"/>
</dbReference>
<keyword evidence="9" id="KW-1185">Reference proteome</keyword>
<feature type="transmembrane region" description="Helical" evidence="7">
    <location>
        <begin position="138"/>
        <end position="157"/>
    </location>
</feature>
<feature type="transmembrane region" description="Helical" evidence="7">
    <location>
        <begin position="29"/>
        <end position="50"/>
    </location>
</feature>
<keyword evidence="6" id="KW-0175">Coiled coil</keyword>
<dbReference type="Proteomes" id="UP000067476">
    <property type="component" value="Chromosome"/>
</dbReference>
<dbReference type="GO" id="GO:0005886">
    <property type="term" value="C:plasma membrane"/>
    <property type="evidence" value="ECO:0007669"/>
    <property type="project" value="UniProtKB-SubCell"/>
</dbReference>
<dbReference type="KEGG" id="sll:SLITO_v1c03270"/>
<evidence type="ECO:0000256" key="2">
    <source>
        <dbReference type="ARBA" id="ARBA00022475"/>
    </source>
</evidence>
<dbReference type="PANTHER" id="PTHR47089">
    <property type="entry name" value="ABC TRANSPORTER, PERMEASE PROTEIN"/>
    <property type="match status" value="1"/>
</dbReference>
<evidence type="ECO:0000256" key="4">
    <source>
        <dbReference type="ARBA" id="ARBA00022989"/>
    </source>
</evidence>
<dbReference type="CDD" id="cd06580">
    <property type="entry name" value="TM_PBP1_transp_TpRbsC_like"/>
    <property type="match status" value="1"/>
</dbReference>
<keyword evidence="3 7" id="KW-0812">Transmembrane</keyword>
<feature type="coiled-coil region" evidence="6">
    <location>
        <begin position="549"/>
        <end position="621"/>
    </location>
</feature>
<feature type="transmembrane region" description="Helical" evidence="7">
    <location>
        <begin position="78"/>
        <end position="96"/>
    </location>
</feature>
<dbReference type="Pfam" id="PF02653">
    <property type="entry name" value="BPD_transp_2"/>
    <property type="match status" value="1"/>
</dbReference>
<feature type="transmembrane region" description="Helical" evidence="7">
    <location>
        <begin position="214"/>
        <end position="240"/>
    </location>
</feature>
<gene>
    <name evidence="8" type="ORF">SLITO_v1c03270</name>
</gene>
<feature type="coiled-coil region" evidence="6">
    <location>
        <begin position="645"/>
        <end position="672"/>
    </location>
</feature>
<evidence type="ECO:0000256" key="5">
    <source>
        <dbReference type="ARBA" id="ARBA00023136"/>
    </source>
</evidence>
<feature type="transmembrane region" description="Helical" evidence="7">
    <location>
        <begin position="169"/>
        <end position="187"/>
    </location>
</feature>